<reference evidence="1 2" key="1">
    <citation type="journal article" date="2019" name="Nat. Med.">
        <title>A library of human gut bacterial isolates paired with longitudinal multiomics data enables mechanistic microbiome research.</title>
        <authorList>
            <person name="Poyet M."/>
            <person name="Groussin M."/>
            <person name="Gibbons S.M."/>
            <person name="Avila-Pacheco J."/>
            <person name="Jiang X."/>
            <person name="Kearney S.M."/>
            <person name="Perrotta A.R."/>
            <person name="Berdy B."/>
            <person name="Zhao S."/>
            <person name="Lieberman T.D."/>
            <person name="Swanson P.K."/>
            <person name="Smith M."/>
            <person name="Roesemann S."/>
            <person name="Alexander J.E."/>
            <person name="Rich S.A."/>
            <person name="Livny J."/>
            <person name="Vlamakis H."/>
            <person name="Clish C."/>
            <person name="Bullock K."/>
            <person name="Deik A."/>
            <person name="Scott J."/>
            <person name="Pierce K.A."/>
            <person name="Xavier R.J."/>
            <person name="Alm E.J."/>
        </authorList>
    </citation>
    <scope>NUCLEOTIDE SEQUENCE [LARGE SCALE GENOMIC DNA]</scope>
    <source>
        <strain evidence="1 2">BIOML-A160</strain>
    </source>
</reference>
<name>A0A139KAW8_BACT4</name>
<comment type="caution">
    <text evidence="1">The sequence shown here is derived from an EMBL/GenBank/DDBJ whole genome shotgun (WGS) entry which is preliminary data.</text>
</comment>
<evidence type="ECO:0000313" key="2">
    <source>
        <dbReference type="Proteomes" id="UP000436825"/>
    </source>
</evidence>
<evidence type="ECO:0000313" key="1">
    <source>
        <dbReference type="EMBL" id="KAB4458071.1"/>
    </source>
</evidence>
<organism evidence="1 2">
    <name type="scientific">Bacteroides thetaiotaomicron</name>
    <dbReference type="NCBI Taxonomy" id="818"/>
    <lineage>
        <taxon>Bacteria</taxon>
        <taxon>Pseudomonadati</taxon>
        <taxon>Bacteroidota</taxon>
        <taxon>Bacteroidia</taxon>
        <taxon>Bacteroidales</taxon>
        <taxon>Bacteroidaceae</taxon>
        <taxon>Bacteroides</taxon>
    </lineage>
</organism>
<accession>A0A139KAW8</accession>
<dbReference type="Proteomes" id="UP000436825">
    <property type="component" value="Unassembled WGS sequence"/>
</dbReference>
<sequence length="118" mass="13343">MKPKKSLVDAAVKDGSMDRLNMLLSAAHLLNCEANSLIEEAADVMRAKGLLLGDLKKLHNDFLKCADRYFKEFSTLVVNDQCKMDMFEDLQSFDTAFRTWAKVPAEWEPNVLTEDKAS</sequence>
<dbReference type="RefSeq" id="WP_054960273.1">
    <property type="nucleotide sequence ID" value="NZ_CDQO01000688.1"/>
</dbReference>
<gene>
    <name evidence="1" type="ORF">GAN75_03060</name>
</gene>
<protein>
    <submittedName>
        <fullName evidence="1">Uncharacterized protein</fullName>
    </submittedName>
</protein>
<dbReference type="AlphaFoldDB" id="A0A139KAW8"/>
<proteinExistence type="predicted"/>
<dbReference type="EMBL" id="WCRW01000002">
    <property type="protein sequence ID" value="KAB4458071.1"/>
    <property type="molecule type" value="Genomic_DNA"/>
</dbReference>